<protein>
    <submittedName>
        <fullName evidence="1">Uncharacterized protein</fullName>
    </submittedName>
</protein>
<proteinExistence type="predicted"/>
<organism evidence="1 2">
    <name type="scientific">Desulforhabdus amnigena</name>
    <dbReference type="NCBI Taxonomy" id="40218"/>
    <lineage>
        <taxon>Bacteria</taxon>
        <taxon>Pseudomonadati</taxon>
        <taxon>Thermodesulfobacteriota</taxon>
        <taxon>Syntrophobacteria</taxon>
        <taxon>Syntrophobacterales</taxon>
        <taxon>Syntrophobacteraceae</taxon>
        <taxon>Desulforhabdus</taxon>
    </lineage>
</organism>
<reference evidence="1" key="1">
    <citation type="submission" date="2022-12" db="EMBL/GenBank/DDBJ databases">
        <title>Reference genome sequencing for broad-spectrum identification of bacterial and archaeal isolates by mass spectrometry.</title>
        <authorList>
            <person name="Sekiguchi Y."/>
            <person name="Tourlousse D.M."/>
        </authorList>
    </citation>
    <scope>NUCLEOTIDE SEQUENCE</scope>
    <source>
        <strain evidence="1">ASRB1</strain>
    </source>
</reference>
<dbReference type="EMBL" id="BSDR01000001">
    <property type="protein sequence ID" value="GLI33978.1"/>
    <property type="molecule type" value="Genomic_DNA"/>
</dbReference>
<gene>
    <name evidence="1" type="ORF">DAMNIGENAA_14110</name>
</gene>
<accession>A0A9W6FSE9</accession>
<evidence type="ECO:0000313" key="2">
    <source>
        <dbReference type="Proteomes" id="UP001144372"/>
    </source>
</evidence>
<name>A0A9W6FSE9_9BACT</name>
<keyword evidence="2" id="KW-1185">Reference proteome</keyword>
<dbReference type="Proteomes" id="UP001144372">
    <property type="component" value="Unassembled WGS sequence"/>
</dbReference>
<comment type="caution">
    <text evidence="1">The sequence shown here is derived from an EMBL/GenBank/DDBJ whole genome shotgun (WGS) entry which is preliminary data.</text>
</comment>
<dbReference type="AlphaFoldDB" id="A0A9W6FSE9"/>
<evidence type="ECO:0000313" key="1">
    <source>
        <dbReference type="EMBL" id="GLI33978.1"/>
    </source>
</evidence>
<sequence>MKDRRTMLPAQLQPSLEEHLKRLKFIHERDLQQGYGEAYLPFALLKKAKRYKAIGGKRKTLLKSDVLMSYEP</sequence>